<name>A0A7Y0L2F5_9FIRM</name>
<protein>
    <recommendedName>
        <fullName evidence="4">Photosynthesis system II assembly factor Ycf48/Hcf136-like domain-containing protein</fullName>
    </recommendedName>
</protein>
<feature type="transmembrane region" description="Helical" evidence="1">
    <location>
        <begin position="46"/>
        <end position="65"/>
    </location>
</feature>
<dbReference type="EMBL" id="JABBVZ010000008">
    <property type="protein sequence ID" value="NMP21491.1"/>
    <property type="molecule type" value="Genomic_DNA"/>
</dbReference>
<sequence>MAKRWTDDELRHAFDELPMPTQPILNYRPGTTSSISHLHSARPSRWYLPAAAVLAIGMIGLPAWIHRTQAVGKPTITTKSRRESTLLPWRPLGLAGFDMVTPTDGWGFAMEGTNVYRTASGANRWVQVGRLKPTPGGQVTDDALNSQQAIVVNDYMQHHKAYVRVASTQDGGRLWAYHKVDVPGINLMSGTVFAGSMSSAWANMRDGSFLISSAPRTAKDPLPPGKLYVTRDGGTTWSSVSLPRPLRKTFGQLTMSTSNRLWVTTRRELFRYSLSHHTWTPVSFGSAMVMGPPKFWNGGQDGAVLTKGAVGLSVRTTKDGGTRWSKGVTIPGIFHGKLFVANGRDWWVWSVSEDPSVHTSGRLLATNDAGRVWTPLGVPKGLPINLIFSGAQFLGSQFGVLDSTVSASNPLPVYYVTHDGGRDWSQLKPEARLSEKQMVTTNGVSLGN</sequence>
<evidence type="ECO:0000256" key="1">
    <source>
        <dbReference type="SAM" id="Phobius"/>
    </source>
</evidence>
<dbReference type="InterPro" id="IPR015943">
    <property type="entry name" value="WD40/YVTN_repeat-like_dom_sf"/>
</dbReference>
<reference evidence="2 3" key="1">
    <citation type="submission" date="2020-04" db="EMBL/GenBank/DDBJ databases">
        <authorList>
            <person name="Zhang R."/>
            <person name="Schippers A."/>
        </authorList>
    </citation>
    <scope>NUCLEOTIDE SEQUENCE [LARGE SCALE GENOMIC DNA]</scope>
    <source>
        <strain evidence="2 3">DSM 109850</strain>
    </source>
</reference>
<comment type="caution">
    <text evidence="2">The sequence shown here is derived from an EMBL/GenBank/DDBJ whole genome shotgun (WGS) entry which is preliminary data.</text>
</comment>
<evidence type="ECO:0000313" key="2">
    <source>
        <dbReference type="EMBL" id="NMP21491.1"/>
    </source>
</evidence>
<gene>
    <name evidence="2" type="ORF">HIJ39_03845</name>
</gene>
<dbReference type="Proteomes" id="UP000533476">
    <property type="component" value="Unassembled WGS sequence"/>
</dbReference>
<keyword evidence="1" id="KW-0472">Membrane</keyword>
<dbReference type="Gene3D" id="2.130.10.10">
    <property type="entry name" value="YVTN repeat-like/Quinoprotein amine dehydrogenase"/>
    <property type="match status" value="1"/>
</dbReference>
<accession>A0A7Y0L2F5</accession>
<dbReference type="AlphaFoldDB" id="A0A7Y0L2F5"/>
<keyword evidence="1" id="KW-0812">Transmembrane</keyword>
<dbReference type="SUPFAM" id="SSF110296">
    <property type="entry name" value="Oligoxyloglucan reducing end-specific cellobiohydrolase"/>
    <property type="match status" value="2"/>
</dbReference>
<evidence type="ECO:0000313" key="3">
    <source>
        <dbReference type="Proteomes" id="UP000533476"/>
    </source>
</evidence>
<evidence type="ECO:0008006" key="4">
    <source>
        <dbReference type="Google" id="ProtNLM"/>
    </source>
</evidence>
<proteinExistence type="predicted"/>
<keyword evidence="1" id="KW-1133">Transmembrane helix</keyword>
<keyword evidence="3" id="KW-1185">Reference proteome</keyword>
<dbReference type="RefSeq" id="WP_169096893.1">
    <property type="nucleotide sequence ID" value="NZ_JABBVZ010000008.1"/>
</dbReference>
<organism evidence="2 3">
    <name type="scientific">Sulfobacillus harzensis</name>
    <dbReference type="NCBI Taxonomy" id="2729629"/>
    <lineage>
        <taxon>Bacteria</taxon>
        <taxon>Bacillati</taxon>
        <taxon>Bacillota</taxon>
        <taxon>Clostridia</taxon>
        <taxon>Eubacteriales</taxon>
        <taxon>Clostridiales Family XVII. Incertae Sedis</taxon>
        <taxon>Sulfobacillus</taxon>
    </lineage>
</organism>